<sequence length="46" mass="5105">YIGQFMRIPYLKDAIISDDSPGMLIPISPEPIKDPIPTFVSSLNTI</sequence>
<evidence type="ECO:0000313" key="1">
    <source>
        <dbReference type="EMBL" id="GAI92309.1"/>
    </source>
</evidence>
<dbReference type="AlphaFoldDB" id="X1UIV6"/>
<accession>X1UIV6</accession>
<protein>
    <submittedName>
        <fullName evidence="1">Uncharacterized protein</fullName>
    </submittedName>
</protein>
<feature type="non-terminal residue" evidence="1">
    <location>
        <position position="1"/>
    </location>
</feature>
<comment type="caution">
    <text evidence="1">The sequence shown here is derived from an EMBL/GenBank/DDBJ whole genome shotgun (WGS) entry which is preliminary data.</text>
</comment>
<dbReference type="EMBL" id="BARW01019179">
    <property type="protein sequence ID" value="GAI92309.1"/>
    <property type="molecule type" value="Genomic_DNA"/>
</dbReference>
<proteinExistence type="predicted"/>
<gene>
    <name evidence="1" type="ORF">S12H4_32676</name>
</gene>
<reference evidence="1" key="1">
    <citation type="journal article" date="2014" name="Front. Microbiol.">
        <title>High frequency of phylogenetically diverse reductive dehalogenase-homologous genes in deep subseafloor sedimentary metagenomes.</title>
        <authorList>
            <person name="Kawai M."/>
            <person name="Futagami T."/>
            <person name="Toyoda A."/>
            <person name="Takaki Y."/>
            <person name="Nishi S."/>
            <person name="Hori S."/>
            <person name="Arai W."/>
            <person name="Tsubouchi T."/>
            <person name="Morono Y."/>
            <person name="Uchiyama I."/>
            <person name="Ito T."/>
            <person name="Fujiyama A."/>
            <person name="Inagaki F."/>
            <person name="Takami H."/>
        </authorList>
    </citation>
    <scope>NUCLEOTIDE SEQUENCE</scope>
    <source>
        <strain evidence="1">Expedition CK06-06</strain>
    </source>
</reference>
<name>X1UIV6_9ZZZZ</name>
<organism evidence="1">
    <name type="scientific">marine sediment metagenome</name>
    <dbReference type="NCBI Taxonomy" id="412755"/>
    <lineage>
        <taxon>unclassified sequences</taxon>
        <taxon>metagenomes</taxon>
        <taxon>ecological metagenomes</taxon>
    </lineage>
</organism>